<accession>A0A1J4MMY5</accession>
<dbReference type="PANTHER" id="PTHR47260:SF1">
    <property type="entry name" value="UPF0644 PROTEIN PB2B4.06"/>
    <property type="match status" value="1"/>
</dbReference>
<evidence type="ECO:0000259" key="1">
    <source>
        <dbReference type="Pfam" id="PF03061"/>
    </source>
</evidence>
<dbReference type="AlphaFoldDB" id="A0A1J4MMY5"/>
<dbReference type="InterPro" id="IPR006683">
    <property type="entry name" value="Thioestr_dom"/>
</dbReference>
<keyword evidence="3" id="KW-1185">Reference proteome</keyword>
<dbReference type="RefSeq" id="XP_028876600.1">
    <property type="nucleotide sequence ID" value="XM_029019126.1"/>
</dbReference>
<dbReference type="Proteomes" id="UP000186176">
    <property type="component" value="Unassembled WGS sequence"/>
</dbReference>
<comment type="caution">
    <text evidence="2">The sequence shown here is derived from an EMBL/GenBank/DDBJ whole genome shotgun (WGS) entry which is preliminary data.</text>
</comment>
<dbReference type="Pfam" id="PF03061">
    <property type="entry name" value="4HBT"/>
    <property type="match status" value="1"/>
</dbReference>
<organism evidence="2 3">
    <name type="scientific">Cryptosporidium ubiquitum</name>
    <dbReference type="NCBI Taxonomy" id="857276"/>
    <lineage>
        <taxon>Eukaryota</taxon>
        <taxon>Sar</taxon>
        <taxon>Alveolata</taxon>
        <taxon>Apicomplexa</taxon>
        <taxon>Conoidasida</taxon>
        <taxon>Coccidia</taxon>
        <taxon>Eucoccidiorida</taxon>
        <taxon>Eimeriorina</taxon>
        <taxon>Cryptosporidiidae</taxon>
        <taxon>Cryptosporidium</taxon>
    </lineage>
</organism>
<reference evidence="2 3" key="1">
    <citation type="submission" date="2016-10" db="EMBL/GenBank/DDBJ databases">
        <title>Reductive evolution of mitochondrial metabolism and differential evolution of invasion-related proteins in Cryptosporidium.</title>
        <authorList>
            <person name="Liu S."/>
            <person name="Roellig D.M."/>
            <person name="Guo Y."/>
            <person name="Li N."/>
            <person name="Frace M.A."/>
            <person name="Tang K."/>
            <person name="Zhang L."/>
            <person name="Feng Y."/>
            <person name="Xiao L."/>
        </authorList>
    </citation>
    <scope>NUCLEOTIDE SEQUENCE [LARGE SCALE GENOMIC DNA]</scope>
    <source>
        <strain evidence="2">39726</strain>
    </source>
</reference>
<dbReference type="OrthoDB" id="506431at2759"/>
<dbReference type="SUPFAM" id="SSF54637">
    <property type="entry name" value="Thioesterase/thiol ester dehydrase-isomerase"/>
    <property type="match status" value="1"/>
</dbReference>
<dbReference type="Gene3D" id="3.10.129.10">
    <property type="entry name" value="Hotdog Thioesterase"/>
    <property type="match status" value="1"/>
</dbReference>
<dbReference type="InterPro" id="IPR052061">
    <property type="entry name" value="PTE-AB_protein"/>
</dbReference>
<protein>
    <recommendedName>
        <fullName evidence="1">Thioesterase domain-containing protein</fullName>
    </recommendedName>
</protein>
<proteinExistence type="predicted"/>
<dbReference type="EMBL" id="LRBP01000001">
    <property type="protein sequence ID" value="OII75593.1"/>
    <property type="molecule type" value="Genomic_DNA"/>
</dbReference>
<name>A0A1J4MMY5_9CRYT</name>
<dbReference type="PANTHER" id="PTHR47260">
    <property type="entry name" value="UPF0644 PROTEIN PB2B4.06"/>
    <property type="match status" value="1"/>
</dbReference>
<dbReference type="VEuPathDB" id="CryptoDB:cubi_02114"/>
<feature type="domain" description="Thioesterase" evidence="1">
    <location>
        <begin position="110"/>
        <end position="162"/>
    </location>
</feature>
<sequence>MQSQTSELKLQHQSIPSTVSTSMDSIDIDSLGSQNIESKSWLDDILNKQGIQDITESILSLIHNENKLMNTFNKNGCIVSTKVYLLKQAEKSPSIITIVELGKNIESHPNVVHGGFSATLVDNCLGILATQLFKFPVTKTLNLAYKKPIQPGQTIVIISRVKDHEKVEGESTIQLDRCTLISEIFNMNQNLLLSSEAVFVDISGRAKK</sequence>
<evidence type="ECO:0000313" key="2">
    <source>
        <dbReference type="EMBL" id="OII75593.1"/>
    </source>
</evidence>
<evidence type="ECO:0000313" key="3">
    <source>
        <dbReference type="Proteomes" id="UP000186176"/>
    </source>
</evidence>
<dbReference type="InterPro" id="IPR029069">
    <property type="entry name" value="HotDog_dom_sf"/>
</dbReference>
<dbReference type="GeneID" id="39978905"/>
<gene>
    <name evidence="2" type="ORF">cubi_02114</name>
</gene>